<dbReference type="AlphaFoldDB" id="A0A1F6E330"/>
<dbReference type="Gene3D" id="2.60.120.10">
    <property type="entry name" value="Jelly Rolls"/>
    <property type="match status" value="1"/>
</dbReference>
<dbReference type="EMBL" id="MFLM01000014">
    <property type="protein sequence ID" value="OGG68114.1"/>
    <property type="molecule type" value="Genomic_DNA"/>
</dbReference>
<gene>
    <name evidence="2" type="ORF">A3C95_00575</name>
</gene>
<dbReference type="InterPro" id="IPR001538">
    <property type="entry name" value="Man6P_isomerase-2_C"/>
</dbReference>
<dbReference type="PANTHER" id="PTHR46390:SF1">
    <property type="entry name" value="MANNOSE-1-PHOSPHATE GUANYLYLTRANSFERASE"/>
    <property type="match status" value="1"/>
</dbReference>
<dbReference type="InterPro" id="IPR011051">
    <property type="entry name" value="RmlC_Cupin_sf"/>
</dbReference>
<dbReference type="GO" id="GO:0005976">
    <property type="term" value="P:polysaccharide metabolic process"/>
    <property type="evidence" value="ECO:0007669"/>
    <property type="project" value="InterPro"/>
</dbReference>
<dbReference type="Pfam" id="PF01050">
    <property type="entry name" value="MannoseP_isomer"/>
    <property type="match status" value="1"/>
</dbReference>
<comment type="caution">
    <text evidence="2">The sequence shown here is derived from an EMBL/GenBank/DDBJ whole genome shotgun (WGS) entry which is preliminary data.</text>
</comment>
<feature type="domain" description="Mannose-6-phosphate isomerase type II C-terminal" evidence="1">
    <location>
        <begin position="7"/>
        <end position="112"/>
    </location>
</feature>
<dbReference type="PANTHER" id="PTHR46390">
    <property type="entry name" value="MANNOSE-1-PHOSPHATE GUANYLYLTRANSFERASE"/>
    <property type="match status" value="1"/>
</dbReference>
<dbReference type="GO" id="GO:0004475">
    <property type="term" value="F:mannose-1-phosphate guanylyltransferase (GTP) activity"/>
    <property type="evidence" value="ECO:0007669"/>
    <property type="project" value="TreeGrafter"/>
</dbReference>
<evidence type="ECO:0000313" key="2">
    <source>
        <dbReference type="EMBL" id="OGG68114.1"/>
    </source>
</evidence>
<evidence type="ECO:0000313" key="3">
    <source>
        <dbReference type="Proteomes" id="UP000177107"/>
    </source>
</evidence>
<dbReference type="STRING" id="1798499.A3C95_00575"/>
<dbReference type="InterPro" id="IPR014710">
    <property type="entry name" value="RmlC-like_jellyroll"/>
</dbReference>
<dbReference type="SUPFAM" id="SSF51182">
    <property type="entry name" value="RmlC-like cupins"/>
    <property type="match status" value="1"/>
</dbReference>
<protein>
    <submittedName>
        <fullName evidence="2">Mannose-6-phosphate isomerase</fullName>
    </submittedName>
</protein>
<dbReference type="GO" id="GO:0009298">
    <property type="term" value="P:GDP-mannose biosynthetic process"/>
    <property type="evidence" value="ECO:0007669"/>
    <property type="project" value="TreeGrafter"/>
</dbReference>
<dbReference type="GO" id="GO:0016853">
    <property type="term" value="F:isomerase activity"/>
    <property type="evidence" value="ECO:0007669"/>
    <property type="project" value="UniProtKB-KW"/>
</dbReference>
<keyword evidence="2" id="KW-0413">Isomerase</keyword>
<dbReference type="InterPro" id="IPR051161">
    <property type="entry name" value="Mannose-6P_isomerase_type2"/>
</dbReference>
<proteinExistence type="predicted"/>
<organism evidence="2 3">
    <name type="scientific">Candidatus Kaiserbacteria bacterium RIFCSPHIGHO2_02_FULL_56_30</name>
    <dbReference type="NCBI Taxonomy" id="1798499"/>
    <lineage>
        <taxon>Bacteria</taxon>
        <taxon>Candidatus Kaiseribacteriota</taxon>
    </lineage>
</organism>
<name>A0A1F6E330_9BACT</name>
<evidence type="ECO:0000259" key="1">
    <source>
        <dbReference type="Pfam" id="PF01050"/>
    </source>
</evidence>
<dbReference type="CDD" id="cd02213">
    <property type="entry name" value="cupin_PMI_typeII_C"/>
    <property type="match status" value="1"/>
</dbReference>
<reference evidence="2 3" key="1">
    <citation type="journal article" date="2016" name="Nat. Commun.">
        <title>Thousands of microbial genomes shed light on interconnected biogeochemical processes in an aquifer system.</title>
        <authorList>
            <person name="Anantharaman K."/>
            <person name="Brown C.T."/>
            <person name="Hug L.A."/>
            <person name="Sharon I."/>
            <person name="Castelle C.J."/>
            <person name="Probst A.J."/>
            <person name="Thomas B.C."/>
            <person name="Singh A."/>
            <person name="Wilkins M.J."/>
            <person name="Karaoz U."/>
            <person name="Brodie E.L."/>
            <person name="Williams K.H."/>
            <person name="Hubbard S.S."/>
            <person name="Banfield J.F."/>
        </authorList>
    </citation>
    <scope>NUCLEOTIDE SEQUENCE [LARGE SCALE GENOMIC DNA]</scope>
</reference>
<dbReference type="Proteomes" id="UP000177107">
    <property type="component" value="Unassembled WGS sequence"/>
</dbReference>
<accession>A0A1F6E330</accession>
<sequence>MALLKNRDKEKRPWGSFERFTLDEVTTVKLVHVSPGKRLSLQYHRKRSEFWRVVEGAGTVTIGETVCEATVGDEFEIPLETKHRLAGGEAGVTVLEIAFGDFDESDIVRIDDDFGRA</sequence>